<evidence type="ECO:0000256" key="8">
    <source>
        <dbReference type="ARBA" id="ARBA00012721"/>
    </source>
</evidence>
<comment type="caution">
    <text evidence="14">The sequence shown here is derived from an EMBL/GenBank/DDBJ whole genome shotgun (WGS) entry which is preliminary data.</text>
</comment>
<comment type="catalytic activity">
    <reaction evidence="2">
        <text>1-(5-phospho-beta-D-ribosyl)-ATP + H2O = 1-(5-phospho-beta-D-ribosyl)-5'-AMP + diphosphate + H(+)</text>
        <dbReference type="Rhea" id="RHEA:22828"/>
        <dbReference type="ChEBI" id="CHEBI:15377"/>
        <dbReference type="ChEBI" id="CHEBI:15378"/>
        <dbReference type="ChEBI" id="CHEBI:33019"/>
        <dbReference type="ChEBI" id="CHEBI:59457"/>
        <dbReference type="ChEBI" id="CHEBI:73183"/>
        <dbReference type="EC" id="3.6.1.31"/>
    </reaction>
</comment>
<evidence type="ECO:0000256" key="2">
    <source>
        <dbReference type="ARBA" id="ARBA00001460"/>
    </source>
</evidence>
<dbReference type="GO" id="GO:0000105">
    <property type="term" value="P:L-histidine biosynthetic process"/>
    <property type="evidence" value="ECO:0007669"/>
    <property type="project" value="UniProtKB-UniPathway"/>
</dbReference>
<evidence type="ECO:0000256" key="1">
    <source>
        <dbReference type="ARBA" id="ARBA00000024"/>
    </source>
</evidence>
<dbReference type="EMBL" id="JRYR02000001">
    <property type="protein sequence ID" value="OHX65243.1"/>
    <property type="molecule type" value="Genomic_DNA"/>
</dbReference>
<comment type="pathway">
    <text evidence="3">Amino-acid biosynthesis; L-histidine biosynthesis; L-histidine from 5-phospho-alpha-D-ribose 1-diphosphate: step 3/9.</text>
</comment>
<comment type="catalytic activity">
    <reaction evidence="1">
        <text>1-(5-phospho-beta-D-ribosyl)-5'-AMP + H2O = 1-(5-phospho-beta-D-ribosyl)-5-[(5-phospho-beta-D-ribosylamino)methylideneamino]imidazole-4-carboxamide</text>
        <dbReference type="Rhea" id="RHEA:20049"/>
        <dbReference type="ChEBI" id="CHEBI:15377"/>
        <dbReference type="ChEBI" id="CHEBI:58435"/>
        <dbReference type="ChEBI" id="CHEBI:59457"/>
        <dbReference type="EC" id="3.5.4.19"/>
    </reaction>
</comment>
<proteinExistence type="inferred from homology"/>
<evidence type="ECO:0000256" key="3">
    <source>
        <dbReference type="ARBA" id="ARBA00005169"/>
    </source>
</evidence>
<dbReference type="GO" id="GO:0004636">
    <property type="term" value="F:phosphoribosyl-ATP diphosphatase activity"/>
    <property type="evidence" value="ECO:0007669"/>
    <property type="project" value="UniProtKB-EC"/>
</dbReference>
<organism evidence="14 15">
    <name type="scientific">Flammeovirga pacifica</name>
    <dbReference type="NCBI Taxonomy" id="915059"/>
    <lineage>
        <taxon>Bacteria</taxon>
        <taxon>Pseudomonadati</taxon>
        <taxon>Bacteroidota</taxon>
        <taxon>Cytophagia</taxon>
        <taxon>Cytophagales</taxon>
        <taxon>Flammeovirgaceae</taxon>
        <taxon>Flammeovirga</taxon>
    </lineage>
</organism>
<evidence type="ECO:0000256" key="10">
    <source>
        <dbReference type="ARBA" id="ARBA00022605"/>
    </source>
</evidence>
<dbReference type="RefSeq" id="WP_044223742.1">
    <property type="nucleotide sequence ID" value="NZ_JRYR02000001.1"/>
</dbReference>
<keyword evidence="12" id="KW-0368">Histidine biosynthesis</keyword>
<evidence type="ECO:0000313" key="14">
    <source>
        <dbReference type="EMBL" id="OHX65243.1"/>
    </source>
</evidence>
<evidence type="ECO:0000256" key="11">
    <source>
        <dbReference type="ARBA" id="ARBA00022801"/>
    </source>
</evidence>
<dbReference type="InterPro" id="IPR002496">
    <property type="entry name" value="PRib_AMP_CycHydrolase_dom"/>
</dbReference>
<keyword evidence="15" id="KW-1185">Reference proteome</keyword>
<evidence type="ECO:0000256" key="7">
    <source>
        <dbReference type="ARBA" id="ARBA00012414"/>
    </source>
</evidence>
<keyword evidence="10" id="KW-0028">Amino-acid biosynthesis</keyword>
<dbReference type="AlphaFoldDB" id="A0A1S1YWI3"/>
<evidence type="ECO:0000259" key="13">
    <source>
        <dbReference type="Pfam" id="PF01502"/>
    </source>
</evidence>
<evidence type="ECO:0000256" key="4">
    <source>
        <dbReference type="ARBA" id="ARBA00005204"/>
    </source>
</evidence>
<accession>A0A1S1YWI3</accession>
<name>A0A1S1YWI3_FLAPC</name>
<evidence type="ECO:0000256" key="12">
    <source>
        <dbReference type="ARBA" id="ARBA00023102"/>
    </source>
</evidence>
<comment type="pathway">
    <text evidence="4">Amino-acid biosynthesis; L-histidine biosynthesis; L-histidine from 5-phospho-alpha-D-ribose 1-diphosphate: step 2/9.</text>
</comment>
<dbReference type="Gene3D" id="3.10.20.810">
    <property type="entry name" value="Phosphoribosyl-AMP cyclohydrolase"/>
    <property type="match status" value="1"/>
</dbReference>
<comment type="similarity">
    <text evidence="5">In the C-terminal section; belongs to the PRA-PH family.</text>
</comment>
<protein>
    <recommendedName>
        <fullName evidence="9">Histidine biosynthesis bifunctional protein HisIE</fullName>
        <ecNumber evidence="8">3.5.4.19</ecNumber>
        <ecNumber evidence="7">3.6.1.31</ecNumber>
    </recommendedName>
</protein>
<dbReference type="FunFam" id="3.10.20.810:FF:000001">
    <property type="entry name" value="Histidine biosynthesis bifunctional protein HisIE"/>
    <property type="match status" value="1"/>
</dbReference>
<dbReference type="STRING" id="915059.NH26_02180"/>
<evidence type="ECO:0000256" key="9">
    <source>
        <dbReference type="ARBA" id="ARBA00017720"/>
    </source>
</evidence>
<dbReference type="SUPFAM" id="SSF141734">
    <property type="entry name" value="HisI-like"/>
    <property type="match status" value="1"/>
</dbReference>
<evidence type="ECO:0000256" key="5">
    <source>
        <dbReference type="ARBA" id="ARBA00007731"/>
    </source>
</evidence>
<comment type="similarity">
    <text evidence="6">In the N-terminal section; belongs to the PRA-CH family.</text>
</comment>
<dbReference type="EC" id="3.5.4.19" evidence="8"/>
<feature type="domain" description="Phosphoribosyl-AMP cyclohydrolase" evidence="13">
    <location>
        <begin position="37"/>
        <end position="116"/>
    </location>
</feature>
<evidence type="ECO:0000313" key="15">
    <source>
        <dbReference type="Proteomes" id="UP000179797"/>
    </source>
</evidence>
<dbReference type="InterPro" id="IPR038019">
    <property type="entry name" value="PRib_AMP_CycHydrolase_sf"/>
</dbReference>
<evidence type="ECO:0000256" key="6">
    <source>
        <dbReference type="ARBA" id="ARBA00008299"/>
    </source>
</evidence>
<dbReference type="PANTHER" id="PTHR42945:SF1">
    <property type="entry name" value="HISTIDINE BIOSYNTHESIS BIFUNCTIONAL PROTEIN HIS7"/>
    <property type="match status" value="1"/>
</dbReference>
<dbReference type="Pfam" id="PF01502">
    <property type="entry name" value="PRA-CH"/>
    <property type="match status" value="1"/>
</dbReference>
<dbReference type="PANTHER" id="PTHR42945">
    <property type="entry name" value="HISTIDINE BIOSYNTHESIS BIFUNCTIONAL PROTEIN"/>
    <property type="match status" value="1"/>
</dbReference>
<dbReference type="OrthoDB" id="9795769at2"/>
<dbReference type="UniPathway" id="UPA00031">
    <property type="reaction ID" value="UER00008"/>
</dbReference>
<reference evidence="14 15" key="1">
    <citation type="journal article" date="2012" name="Int. J. Syst. Evol. Microbiol.">
        <title>Flammeovirga pacifica sp. nov., isolated from deep-sea sediment.</title>
        <authorList>
            <person name="Xu H."/>
            <person name="Fu Y."/>
            <person name="Yang N."/>
            <person name="Ding Z."/>
            <person name="Lai Q."/>
            <person name="Zeng R."/>
        </authorList>
    </citation>
    <scope>NUCLEOTIDE SEQUENCE [LARGE SCALE GENOMIC DNA]</scope>
    <source>
        <strain evidence="15">DSM 24597 / LMG 26175 / WPAGA1</strain>
    </source>
</reference>
<dbReference type="GO" id="GO:0004635">
    <property type="term" value="F:phosphoribosyl-AMP cyclohydrolase activity"/>
    <property type="evidence" value="ECO:0007669"/>
    <property type="project" value="UniProtKB-EC"/>
</dbReference>
<gene>
    <name evidence="14" type="ORF">NH26_02180</name>
</gene>
<sequence length="131" mass="15083">MDKKALEEGKLLDIQFEKRGGFVPVIVQDVDSMEILMQGWGNKESLKVTMEKGMATFWSTSRNELWTKGETSGEYLKMVEILTDCDQDALLYKVKMMGKGACHTKNKDNQPRTSCFYRKVDEDNMLTKIEE</sequence>
<dbReference type="Proteomes" id="UP000179797">
    <property type="component" value="Unassembled WGS sequence"/>
</dbReference>
<keyword evidence="11" id="KW-0378">Hydrolase</keyword>
<dbReference type="EC" id="3.6.1.31" evidence="7"/>